<evidence type="ECO:0000313" key="6">
    <source>
        <dbReference type="Proteomes" id="UP000629025"/>
    </source>
</evidence>
<keyword evidence="1" id="KW-0805">Transcription regulation</keyword>
<accession>A0ABQ1K305</accession>
<dbReference type="Pfam" id="PF02311">
    <property type="entry name" value="AraC_binding"/>
    <property type="match status" value="1"/>
</dbReference>
<dbReference type="EMBL" id="BMIJ01000002">
    <property type="protein sequence ID" value="GGB86465.1"/>
    <property type="molecule type" value="Genomic_DNA"/>
</dbReference>
<organism evidence="5 6">
    <name type="scientific">Marinobacterium zhoushanense</name>
    <dbReference type="NCBI Taxonomy" id="1679163"/>
    <lineage>
        <taxon>Bacteria</taxon>
        <taxon>Pseudomonadati</taxon>
        <taxon>Pseudomonadota</taxon>
        <taxon>Gammaproteobacteria</taxon>
        <taxon>Oceanospirillales</taxon>
        <taxon>Oceanospirillaceae</taxon>
        <taxon>Marinobacterium</taxon>
    </lineage>
</organism>
<evidence type="ECO:0000256" key="1">
    <source>
        <dbReference type="ARBA" id="ARBA00023015"/>
    </source>
</evidence>
<dbReference type="InterPro" id="IPR037923">
    <property type="entry name" value="HTH-like"/>
</dbReference>
<dbReference type="PROSITE" id="PS01124">
    <property type="entry name" value="HTH_ARAC_FAMILY_2"/>
    <property type="match status" value="1"/>
</dbReference>
<dbReference type="InterPro" id="IPR009057">
    <property type="entry name" value="Homeodomain-like_sf"/>
</dbReference>
<dbReference type="Pfam" id="PF12833">
    <property type="entry name" value="HTH_18"/>
    <property type="match status" value="1"/>
</dbReference>
<feature type="domain" description="HTH araC/xylS-type" evidence="4">
    <location>
        <begin position="180"/>
        <end position="277"/>
    </location>
</feature>
<dbReference type="PANTHER" id="PTHR46796:SF2">
    <property type="entry name" value="TRANSCRIPTIONAL REGULATORY PROTEIN"/>
    <property type="match status" value="1"/>
</dbReference>
<proteinExistence type="predicted"/>
<gene>
    <name evidence="5" type="ORF">GCM10011352_10460</name>
</gene>
<dbReference type="Proteomes" id="UP000629025">
    <property type="component" value="Unassembled WGS sequence"/>
</dbReference>
<dbReference type="InterPro" id="IPR050204">
    <property type="entry name" value="AraC_XylS_family_regulators"/>
</dbReference>
<sequence>MSASTQDNWVHFSRDADTGIELFRTHITGNTHAYDPHWHDDYLIGYNEQGLQQFHCRHQVQRATPGSSFLIEPGELHDGESPHHEGFTYRALYLPADWLHRQLGGIFENLPDHYELRAESTLSEDRLLLGSIASAYIALRENEPRIVRNACLDQMIERMTAHLSWRKTQNSELLLPRLAREGRDFLHAHLYEDIGLEQMALALGSDRFRINRSFKAAFGMAPHTYLIQLRLVEARRLLAKGVKPAEVASDLCFSDQSHLGRWFRRAYKLTPAAYHRSCSPG</sequence>
<keyword evidence="6" id="KW-1185">Reference proteome</keyword>
<dbReference type="SUPFAM" id="SSF46689">
    <property type="entry name" value="Homeodomain-like"/>
    <property type="match status" value="2"/>
</dbReference>
<keyword evidence="3" id="KW-0804">Transcription</keyword>
<dbReference type="SMART" id="SM00342">
    <property type="entry name" value="HTH_ARAC"/>
    <property type="match status" value="1"/>
</dbReference>
<evidence type="ECO:0000256" key="3">
    <source>
        <dbReference type="ARBA" id="ARBA00023163"/>
    </source>
</evidence>
<dbReference type="SUPFAM" id="SSF51215">
    <property type="entry name" value="Regulatory protein AraC"/>
    <property type="match status" value="1"/>
</dbReference>
<dbReference type="InterPro" id="IPR003313">
    <property type="entry name" value="AraC-bd"/>
</dbReference>
<dbReference type="Gene3D" id="1.10.10.60">
    <property type="entry name" value="Homeodomain-like"/>
    <property type="match status" value="1"/>
</dbReference>
<reference evidence="6" key="1">
    <citation type="journal article" date="2019" name="Int. J. Syst. Evol. Microbiol.">
        <title>The Global Catalogue of Microorganisms (GCM) 10K type strain sequencing project: providing services to taxonomists for standard genome sequencing and annotation.</title>
        <authorList>
            <consortium name="The Broad Institute Genomics Platform"/>
            <consortium name="The Broad Institute Genome Sequencing Center for Infectious Disease"/>
            <person name="Wu L."/>
            <person name="Ma J."/>
        </authorList>
    </citation>
    <scope>NUCLEOTIDE SEQUENCE [LARGE SCALE GENOMIC DNA]</scope>
    <source>
        <strain evidence="6">CGMCC 1.15341</strain>
    </source>
</reference>
<comment type="caution">
    <text evidence="5">The sequence shown here is derived from an EMBL/GenBank/DDBJ whole genome shotgun (WGS) entry which is preliminary data.</text>
</comment>
<evidence type="ECO:0000256" key="2">
    <source>
        <dbReference type="ARBA" id="ARBA00023125"/>
    </source>
</evidence>
<name>A0ABQ1K305_9GAMM</name>
<dbReference type="RefSeq" id="WP_188746068.1">
    <property type="nucleotide sequence ID" value="NZ_BMIJ01000002.1"/>
</dbReference>
<keyword evidence="2" id="KW-0238">DNA-binding</keyword>
<dbReference type="PANTHER" id="PTHR46796">
    <property type="entry name" value="HTH-TYPE TRANSCRIPTIONAL ACTIVATOR RHAS-RELATED"/>
    <property type="match status" value="1"/>
</dbReference>
<evidence type="ECO:0000313" key="5">
    <source>
        <dbReference type="EMBL" id="GGB86465.1"/>
    </source>
</evidence>
<dbReference type="InterPro" id="IPR018060">
    <property type="entry name" value="HTH_AraC"/>
</dbReference>
<evidence type="ECO:0000259" key="4">
    <source>
        <dbReference type="PROSITE" id="PS01124"/>
    </source>
</evidence>
<protein>
    <submittedName>
        <fullName evidence="5">Transcriptional regulator</fullName>
    </submittedName>
</protein>